<sequence>MATTLTLPLPLQRFFSQFPLYVYPSIPPPIKYRLTKPTIWIAPPRSSDQKKDGLLSSDVECLKWQAYLALRGLTDISVRWDIAPEGAIGERLPNLQVPAAGDKDGELLAAQMVPGWVDGKLGNSELEGYKDESLKDESHAWVSLLEGIIHAALTLSQPPPSIFSYFSMAATTSGRPIEAILSPPPASFTGLSSLLPPYGTTVSLASVQARYAEAIGALSERLGTDRWFLGSENPTALDALAFAYLHTILQSQDSTRIEVARRVNLVAWEHRVRTQVQAAFSVAT</sequence>
<keyword evidence="2" id="KW-1185">Reference proteome</keyword>
<organism evidence="1 2">
    <name type="scientific">Hygrophoropsis aurantiaca</name>
    <dbReference type="NCBI Taxonomy" id="72124"/>
    <lineage>
        <taxon>Eukaryota</taxon>
        <taxon>Fungi</taxon>
        <taxon>Dikarya</taxon>
        <taxon>Basidiomycota</taxon>
        <taxon>Agaricomycotina</taxon>
        <taxon>Agaricomycetes</taxon>
        <taxon>Agaricomycetidae</taxon>
        <taxon>Boletales</taxon>
        <taxon>Coniophorineae</taxon>
        <taxon>Hygrophoropsidaceae</taxon>
        <taxon>Hygrophoropsis</taxon>
    </lineage>
</organism>
<comment type="caution">
    <text evidence="1">The sequence shown here is derived from an EMBL/GenBank/DDBJ whole genome shotgun (WGS) entry which is preliminary data.</text>
</comment>
<protein>
    <submittedName>
        <fullName evidence="1">Uncharacterized protein</fullName>
    </submittedName>
</protein>
<evidence type="ECO:0000313" key="1">
    <source>
        <dbReference type="EMBL" id="KAH7910759.1"/>
    </source>
</evidence>
<name>A0ACB8AD79_9AGAM</name>
<dbReference type="EMBL" id="MU267701">
    <property type="protein sequence ID" value="KAH7910759.1"/>
    <property type="molecule type" value="Genomic_DNA"/>
</dbReference>
<reference evidence="1" key="1">
    <citation type="journal article" date="2021" name="New Phytol.">
        <title>Evolutionary innovations through gain and loss of genes in the ectomycorrhizal Boletales.</title>
        <authorList>
            <person name="Wu G."/>
            <person name="Miyauchi S."/>
            <person name="Morin E."/>
            <person name="Kuo A."/>
            <person name="Drula E."/>
            <person name="Varga T."/>
            <person name="Kohler A."/>
            <person name="Feng B."/>
            <person name="Cao Y."/>
            <person name="Lipzen A."/>
            <person name="Daum C."/>
            <person name="Hundley H."/>
            <person name="Pangilinan J."/>
            <person name="Johnson J."/>
            <person name="Barry K."/>
            <person name="LaButti K."/>
            <person name="Ng V."/>
            <person name="Ahrendt S."/>
            <person name="Min B."/>
            <person name="Choi I.G."/>
            <person name="Park H."/>
            <person name="Plett J.M."/>
            <person name="Magnuson J."/>
            <person name="Spatafora J.W."/>
            <person name="Nagy L.G."/>
            <person name="Henrissat B."/>
            <person name="Grigoriev I.V."/>
            <person name="Yang Z.L."/>
            <person name="Xu J."/>
            <person name="Martin F.M."/>
        </authorList>
    </citation>
    <scope>NUCLEOTIDE SEQUENCE</scope>
    <source>
        <strain evidence="1">ATCC 28755</strain>
    </source>
</reference>
<dbReference type="Proteomes" id="UP000790377">
    <property type="component" value="Unassembled WGS sequence"/>
</dbReference>
<gene>
    <name evidence="1" type="ORF">BJ138DRAFT_1152228</name>
</gene>
<accession>A0ACB8AD79</accession>
<proteinExistence type="predicted"/>
<evidence type="ECO:0000313" key="2">
    <source>
        <dbReference type="Proteomes" id="UP000790377"/>
    </source>
</evidence>